<dbReference type="EMBL" id="CAMXCT030000470">
    <property type="protein sequence ID" value="CAL4766571.1"/>
    <property type="molecule type" value="Genomic_DNA"/>
</dbReference>
<keyword evidence="3" id="KW-1185">Reference proteome</keyword>
<evidence type="ECO:0000313" key="2">
    <source>
        <dbReference type="EMBL" id="CAL1132634.1"/>
    </source>
</evidence>
<evidence type="ECO:0000313" key="3">
    <source>
        <dbReference type="Proteomes" id="UP001152797"/>
    </source>
</evidence>
<organism evidence="1">
    <name type="scientific">Cladocopium goreaui</name>
    <dbReference type="NCBI Taxonomy" id="2562237"/>
    <lineage>
        <taxon>Eukaryota</taxon>
        <taxon>Sar</taxon>
        <taxon>Alveolata</taxon>
        <taxon>Dinophyceae</taxon>
        <taxon>Suessiales</taxon>
        <taxon>Symbiodiniaceae</taxon>
        <taxon>Cladocopium</taxon>
    </lineage>
</organism>
<dbReference type="EMBL" id="CAMXCT020000470">
    <property type="protein sequence ID" value="CAL1132634.1"/>
    <property type="molecule type" value="Genomic_DNA"/>
</dbReference>
<dbReference type="AlphaFoldDB" id="A0A9P1BTM7"/>
<comment type="caution">
    <text evidence="1">The sequence shown here is derived from an EMBL/GenBank/DDBJ whole genome shotgun (WGS) entry which is preliminary data.</text>
</comment>
<dbReference type="EMBL" id="CAMXCT010000470">
    <property type="protein sequence ID" value="CAI3979259.1"/>
    <property type="molecule type" value="Genomic_DNA"/>
</dbReference>
<reference evidence="2" key="2">
    <citation type="submission" date="2024-04" db="EMBL/GenBank/DDBJ databases">
        <authorList>
            <person name="Chen Y."/>
            <person name="Shah S."/>
            <person name="Dougan E. K."/>
            <person name="Thang M."/>
            <person name="Chan C."/>
        </authorList>
    </citation>
    <scope>NUCLEOTIDE SEQUENCE [LARGE SCALE GENOMIC DNA]</scope>
</reference>
<proteinExistence type="predicted"/>
<dbReference type="OrthoDB" id="483567at2759"/>
<reference evidence="1" key="1">
    <citation type="submission" date="2022-10" db="EMBL/GenBank/DDBJ databases">
        <authorList>
            <person name="Chen Y."/>
            <person name="Dougan E. K."/>
            <person name="Chan C."/>
            <person name="Rhodes N."/>
            <person name="Thang M."/>
        </authorList>
    </citation>
    <scope>NUCLEOTIDE SEQUENCE</scope>
</reference>
<dbReference type="Proteomes" id="UP001152797">
    <property type="component" value="Unassembled WGS sequence"/>
</dbReference>
<sequence length="322" mass="36787">MALVILLHQSENIPVFTEAYTFVEMFCGAGWCSRCMRCAGHPTAQMDLCLSDPERKSSNQNEMDLLTESGFLLALATVLNGKMDECLYLVAMVCGSFVTINKGTNKRYPWSPEGDTSCPSVKIGNLLANRCVLLLHAICAMGGCWVLEQSRSSMFGWMPRFRAFSRMQEKVWTACWWMAHYMSKFPKRHIAWSNSPTVGKLDLGTLCRSVMKMLAKSGKRSATTYESRGRKRFVGSKFLRSTQTYPPRFGFRLVRLHDAFCRNRVIPEPCDSILEMSAHTIFHILEWGDLWEDAGAVEILQWIRGNKHLQLGEWRELFPTRL</sequence>
<accession>A0A9P1BTM7</accession>
<protein>
    <submittedName>
        <fullName evidence="1">Uncharacterized protein</fullName>
    </submittedName>
</protein>
<gene>
    <name evidence="1" type="ORF">C1SCF055_LOCUS7225</name>
</gene>
<evidence type="ECO:0000313" key="1">
    <source>
        <dbReference type="EMBL" id="CAI3979259.1"/>
    </source>
</evidence>
<name>A0A9P1BTM7_9DINO</name>